<dbReference type="Pfam" id="PF20240">
    <property type="entry name" value="DUF6597"/>
    <property type="match status" value="1"/>
</dbReference>
<sequence>MQLDFAAPSAYLAPLVSTYYLYRCDDAVVEGIERADVGQIRFMLRGQGTLTFAQGHREASTPIMINGPGTGAAAYRVDGPFHCFGVALRPVGWYSLVQIPAHERADHVTDGGALFGPGGLALLDALRGIDAIGDMVPLVEQFLHRRARPVASEHQRLCEAVRAWLVRDGADPDDPIHVGQLFDAVPWSPRQVVRLVNQYFGAPPKLLERKFRALRAASQLLDGAAPRRVADQFYDQSHMIREIRHFTGHTPGSIASRIDPVLALTLQPGAFQELQQVAPVEQPLARAG</sequence>
<evidence type="ECO:0000313" key="6">
    <source>
        <dbReference type="Proteomes" id="UP000788153"/>
    </source>
</evidence>
<keyword evidence="3" id="KW-0804">Transcription</keyword>
<dbReference type="InterPro" id="IPR046532">
    <property type="entry name" value="DUF6597"/>
</dbReference>
<reference evidence="5 6" key="1">
    <citation type="submission" date="2020-03" db="EMBL/GenBank/DDBJ databases">
        <title>Genomic Encyclopedia of Type Strains, Phase IV (KMG-IV): sequencing the most valuable type-strain genomes for metagenomic binning, comparative biology and taxonomic classification.</title>
        <authorList>
            <person name="Goeker M."/>
        </authorList>
    </citation>
    <scope>NUCLEOTIDE SEQUENCE [LARGE SCALE GENOMIC DNA]</scope>
    <source>
        <strain evidence="5 6">DSM 22753</strain>
    </source>
</reference>
<dbReference type="InterPro" id="IPR050204">
    <property type="entry name" value="AraC_XylS_family_regulators"/>
</dbReference>
<dbReference type="EMBL" id="JAASQP010000001">
    <property type="protein sequence ID" value="NIJ22653.1"/>
    <property type="molecule type" value="Genomic_DNA"/>
</dbReference>
<evidence type="ECO:0000313" key="5">
    <source>
        <dbReference type="EMBL" id="NIJ22653.1"/>
    </source>
</evidence>
<comment type="caution">
    <text evidence="5">The sequence shown here is derived from an EMBL/GenBank/DDBJ whole genome shotgun (WGS) entry which is preliminary data.</text>
</comment>
<dbReference type="PANTHER" id="PTHR46796">
    <property type="entry name" value="HTH-TYPE TRANSCRIPTIONAL ACTIVATOR RHAS-RELATED"/>
    <property type="match status" value="1"/>
</dbReference>
<keyword evidence="6" id="KW-1185">Reference proteome</keyword>
<dbReference type="SMART" id="SM00342">
    <property type="entry name" value="HTH_ARAC"/>
    <property type="match status" value="1"/>
</dbReference>
<evidence type="ECO:0000259" key="4">
    <source>
        <dbReference type="SMART" id="SM00342"/>
    </source>
</evidence>
<evidence type="ECO:0000256" key="2">
    <source>
        <dbReference type="ARBA" id="ARBA00023125"/>
    </source>
</evidence>
<evidence type="ECO:0000256" key="1">
    <source>
        <dbReference type="ARBA" id="ARBA00023015"/>
    </source>
</evidence>
<keyword evidence="1" id="KW-0805">Transcription regulation</keyword>
<feature type="domain" description="HTH araC/xylS-type" evidence="4">
    <location>
        <begin position="175"/>
        <end position="255"/>
    </location>
</feature>
<evidence type="ECO:0000256" key="3">
    <source>
        <dbReference type="ARBA" id="ARBA00023163"/>
    </source>
</evidence>
<dbReference type="RefSeq" id="WP_166745398.1">
    <property type="nucleotide sequence ID" value="NZ_BAAAEV010000001.1"/>
</dbReference>
<dbReference type="PANTHER" id="PTHR46796:SF15">
    <property type="entry name" value="BLL1074 PROTEIN"/>
    <property type="match status" value="1"/>
</dbReference>
<gene>
    <name evidence="5" type="ORF">FHT01_000195</name>
</gene>
<dbReference type="Proteomes" id="UP000788153">
    <property type="component" value="Unassembled WGS sequence"/>
</dbReference>
<proteinExistence type="predicted"/>
<protein>
    <submittedName>
        <fullName evidence="5">AraC-like DNA-binding protein</fullName>
    </submittedName>
</protein>
<dbReference type="Gene3D" id="1.10.10.60">
    <property type="entry name" value="Homeodomain-like"/>
    <property type="match status" value="1"/>
</dbReference>
<accession>A0ABX0U1Q4</accession>
<dbReference type="InterPro" id="IPR018060">
    <property type="entry name" value="HTH_AraC"/>
</dbReference>
<name>A0ABX0U1Q4_9SPHN</name>
<organism evidence="5 6">
    <name type="scientific">Sphingomonas japonica</name>
    <dbReference type="NCBI Taxonomy" id="511662"/>
    <lineage>
        <taxon>Bacteria</taxon>
        <taxon>Pseudomonadati</taxon>
        <taxon>Pseudomonadota</taxon>
        <taxon>Alphaproteobacteria</taxon>
        <taxon>Sphingomonadales</taxon>
        <taxon>Sphingomonadaceae</taxon>
        <taxon>Sphingomonas</taxon>
    </lineage>
</organism>
<keyword evidence="2" id="KW-0238">DNA-binding</keyword>